<dbReference type="HAMAP" id="MF_02002">
    <property type="entry name" value="Ile_tRNA_synth_type1"/>
    <property type="match status" value="1"/>
</dbReference>
<dbReference type="PROSITE" id="PS00178">
    <property type="entry name" value="AA_TRNA_LIGASE_I"/>
    <property type="match status" value="1"/>
</dbReference>
<evidence type="ECO:0000256" key="2">
    <source>
        <dbReference type="ARBA" id="ARBA00022490"/>
    </source>
</evidence>
<dbReference type="Gene3D" id="3.40.50.620">
    <property type="entry name" value="HUPs"/>
    <property type="match status" value="2"/>
</dbReference>
<dbReference type="Pfam" id="PF08264">
    <property type="entry name" value="Anticodon_1"/>
    <property type="match status" value="1"/>
</dbReference>
<evidence type="ECO:0000313" key="13">
    <source>
        <dbReference type="EMBL" id="QMS85837.1"/>
    </source>
</evidence>
<dbReference type="PANTHER" id="PTHR42765:SF1">
    <property type="entry name" value="ISOLEUCINE--TRNA LIGASE, MITOCHONDRIAL"/>
    <property type="match status" value="1"/>
</dbReference>
<dbReference type="Gene3D" id="1.10.730.20">
    <property type="match status" value="1"/>
</dbReference>
<dbReference type="InterPro" id="IPR014729">
    <property type="entry name" value="Rossmann-like_a/b/a_fold"/>
</dbReference>
<feature type="binding site" evidence="10">
    <location>
        <position position="555"/>
    </location>
    <ligand>
        <name>L-isoleucyl-5'-AMP</name>
        <dbReference type="ChEBI" id="CHEBI:178002"/>
    </ligand>
</feature>
<feature type="binding site" evidence="10">
    <location>
        <position position="903"/>
    </location>
    <ligand>
        <name>Zn(2+)</name>
        <dbReference type="ChEBI" id="CHEBI:29105"/>
    </ligand>
</feature>
<feature type="domain" description="Aminoacyl-tRNA synthetase class Ia" evidence="11">
    <location>
        <begin position="29"/>
        <end position="635"/>
    </location>
</feature>
<feature type="short sequence motif" description="'KMSKS' region" evidence="10">
    <location>
        <begin position="596"/>
        <end position="600"/>
    </location>
</feature>
<keyword evidence="2 10" id="KW-0963">Cytoplasm</keyword>
<dbReference type="SUPFAM" id="SSF47323">
    <property type="entry name" value="Anticodon-binding domain of a subclass of class I aminoacyl-tRNA synthetases"/>
    <property type="match status" value="1"/>
</dbReference>
<keyword evidence="3 10" id="KW-0436">Ligase</keyword>
<dbReference type="GO" id="GO:0005829">
    <property type="term" value="C:cytosol"/>
    <property type="evidence" value="ECO:0007669"/>
    <property type="project" value="TreeGrafter"/>
</dbReference>
<dbReference type="Proteomes" id="UP000514720">
    <property type="component" value="Chromosome"/>
</dbReference>
<dbReference type="GO" id="GO:0008270">
    <property type="term" value="F:zinc ion binding"/>
    <property type="evidence" value="ECO:0007669"/>
    <property type="project" value="UniProtKB-UniRule"/>
</dbReference>
<gene>
    <name evidence="10 13" type="primary">ileS</name>
    <name evidence="13" type="ORF">G4Z02_08785</name>
</gene>
<dbReference type="NCBIfam" id="TIGR00392">
    <property type="entry name" value="ileS"/>
    <property type="match status" value="1"/>
</dbReference>
<comment type="domain">
    <text evidence="10">IleRS has two distinct active sites: one for aminoacylation and one for editing. The misactivated valine is translocated from the active site to the editing site, which sterically excludes the correctly activated isoleucine. The single editing site contains two valyl binding pockets, one specific for each substrate (Val-AMP or Val-tRNA(Ile)).</text>
</comment>
<dbReference type="FunFam" id="3.40.50.620:FF:000152">
    <property type="entry name" value="Isoleucine--tRNA ligase"/>
    <property type="match status" value="1"/>
</dbReference>
<evidence type="ECO:0000256" key="9">
    <source>
        <dbReference type="ARBA" id="ARBA00048359"/>
    </source>
</evidence>
<evidence type="ECO:0000256" key="6">
    <source>
        <dbReference type="ARBA" id="ARBA00022917"/>
    </source>
</evidence>
<keyword evidence="5 10" id="KW-0067">ATP-binding</keyword>
<dbReference type="InterPro" id="IPR050081">
    <property type="entry name" value="Ile-tRNA_ligase"/>
</dbReference>
<proteinExistence type="inferred from homology"/>
<dbReference type="Pfam" id="PF00133">
    <property type="entry name" value="tRNA-synt_1"/>
    <property type="match status" value="1"/>
</dbReference>
<comment type="similarity">
    <text evidence="1 10">Belongs to the class-I aminoacyl-tRNA synthetase family. IleS type 1 subfamily.</text>
</comment>
<feature type="binding site" evidence="10">
    <location>
        <position position="599"/>
    </location>
    <ligand>
        <name>ATP</name>
        <dbReference type="ChEBI" id="CHEBI:30616"/>
    </ligand>
</feature>
<dbReference type="PRINTS" id="PR00984">
    <property type="entry name" value="TRNASYNTHILE"/>
</dbReference>
<dbReference type="Gene3D" id="1.10.10.830">
    <property type="entry name" value="Ile-tRNA synthetase CP2 domain-like"/>
    <property type="match status" value="1"/>
</dbReference>
<organism evidence="13 14">
    <name type="scientific">Candidatus Xianfuyuplasma coldseepsis</name>
    <dbReference type="NCBI Taxonomy" id="2782163"/>
    <lineage>
        <taxon>Bacteria</taxon>
        <taxon>Bacillati</taxon>
        <taxon>Mycoplasmatota</taxon>
        <taxon>Mollicutes</taxon>
        <taxon>Candidatus Izemoplasmatales</taxon>
        <taxon>Candidatus Izemoplasmataceae</taxon>
        <taxon>Candidatus Xianfuyuplasma</taxon>
    </lineage>
</organism>
<name>A0A7L7KT05_9MOLU</name>
<dbReference type="EC" id="6.1.1.5" evidence="10"/>
<accession>A0A7L7KT05</accession>
<feature type="domain" description="Methionyl/Valyl/Leucyl/Isoleucyl-tRNA synthetase anticodon-binding" evidence="12">
    <location>
        <begin position="679"/>
        <end position="830"/>
    </location>
</feature>
<feature type="binding site" evidence="10">
    <location>
        <position position="885"/>
    </location>
    <ligand>
        <name>Zn(2+)</name>
        <dbReference type="ChEBI" id="CHEBI:29105"/>
    </ligand>
</feature>
<comment type="function">
    <text evidence="8 10">Catalyzes the attachment of isoleucine to tRNA(Ile). As IleRS can inadvertently accommodate and process structurally similar amino acids such as valine, to avoid such errors it has two additional distinct tRNA(Ile)-dependent editing activities. One activity is designated as 'pretransfer' editing and involves the hydrolysis of activated Val-AMP. The other activity is designated 'posttransfer' editing and involves deacylation of mischarged Val-tRNA(Ile).</text>
</comment>
<dbReference type="CDD" id="cd00818">
    <property type="entry name" value="IleRS_core"/>
    <property type="match status" value="1"/>
</dbReference>
<reference evidence="13 14" key="1">
    <citation type="submission" date="2020-02" db="EMBL/GenBank/DDBJ databases">
        <authorList>
            <person name="Zheng R.K."/>
            <person name="Sun C.M."/>
        </authorList>
    </citation>
    <scope>NUCLEOTIDE SEQUENCE [LARGE SCALE GENOMIC DNA]</scope>
    <source>
        <strain evidence="14">zrk13</strain>
    </source>
</reference>
<dbReference type="GO" id="GO:0002161">
    <property type="term" value="F:aminoacyl-tRNA deacylase activity"/>
    <property type="evidence" value="ECO:0007669"/>
    <property type="project" value="InterPro"/>
</dbReference>
<keyword evidence="14" id="KW-1185">Reference proteome</keyword>
<evidence type="ECO:0000256" key="3">
    <source>
        <dbReference type="ARBA" id="ARBA00022598"/>
    </source>
</evidence>
<protein>
    <recommendedName>
        <fullName evidence="10">Isoleucine--tRNA ligase</fullName>
        <ecNumber evidence="10">6.1.1.5</ecNumber>
    </recommendedName>
    <alternativeName>
        <fullName evidence="10">Isoleucyl-tRNA synthetase</fullName>
        <shortName evidence="10">IleRS</shortName>
    </alternativeName>
</protein>
<feature type="short sequence motif" description="'HIGH' region" evidence="10">
    <location>
        <begin position="59"/>
        <end position="69"/>
    </location>
</feature>
<keyword evidence="7 10" id="KW-0030">Aminoacyl-tRNA synthetase</keyword>
<dbReference type="GO" id="GO:0005524">
    <property type="term" value="F:ATP binding"/>
    <property type="evidence" value="ECO:0007669"/>
    <property type="project" value="UniProtKB-UniRule"/>
</dbReference>
<dbReference type="SUPFAM" id="SSF52374">
    <property type="entry name" value="Nucleotidylyl transferase"/>
    <property type="match status" value="1"/>
</dbReference>
<dbReference type="InterPro" id="IPR009080">
    <property type="entry name" value="tRNAsynth_Ia_anticodon-bd"/>
</dbReference>
<dbReference type="InterPro" id="IPR009008">
    <property type="entry name" value="Val/Leu/Ile-tRNA-synth_edit"/>
</dbReference>
<feature type="binding site" evidence="10">
    <location>
        <position position="888"/>
    </location>
    <ligand>
        <name>Zn(2+)</name>
        <dbReference type="ChEBI" id="CHEBI:29105"/>
    </ligand>
</feature>
<evidence type="ECO:0000256" key="7">
    <source>
        <dbReference type="ARBA" id="ARBA00023146"/>
    </source>
</evidence>
<keyword evidence="10" id="KW-0862">Zinc</keyword>
<dbReference type="KEGG" id="xcl:G4Z02_08785"/>
<dbReference type="CDD" id="cd07960">
    <property type="entry name" value="Anticodon_Ia_Ile_BEm"/>
    <property type="match status" value="1"/>
</dbReference>
<dbReference type="GO" id="GO:0004822">
    <property type="term" value="F:isoleucine-tRNA ligase activity"/>
    <property type="evidence" value="ECO:0007669"/>
    <property type="project" value="UniProtKB-UniRule"/>
</dbReference>
<evidence type="ECO:0000313" key="14">
    <source>
        <dbReference type="Proteomes" id="UP000514720"/>
    </source>
</evidence>
<dbReference type="SUPFAM" id="SSF50677">
    <property type="entry name" value="ValRS/IleRS/LeuRS editing domain"/>
    <property type="match status" value="1"/>
</dbReference>
<dbReference type="GO" id="GO:0000049">
    <property type="term" value="F:tRNA binding"/>
    <property type="evidence" value="ECO:0007669"/>
    <property type="project" value="InterPro"/>
</dbReference>
<dbReference type="GO" id="GO:0006428">
    <property type="term" value="P:isoleucyl-tRNA aminoacylation"/>
    <property type="evidence" value="ECO:0007669"/>
    <property type="project" value="UniProtKB-UniRule"/>
</dbReference>
<evidence type="ECO:0000256" key="4">
    <source>
        <dbReference type="ARBA" id="ARBA00022741"/>
    </source>
</evidence>
<dbReference type="AlphaFoldDB" id="A0A7L7KT05"/>
<dbReference type="RefSeq" id="WP_258877647.1">
    <property type="nucleotide sequence ID" value="NZ_CP048914.1"/>
</dbReference>
<evidence type="ECO:0000256" key="1">
    <source>
        <dbReference type="ARBA" id="ARBA00006887"/>
    </source>
</evidence>
<feature type="binding site" evidence="10">
    <location>
        <position position="900"/>
    </location>
    <ligand>
        <name>Zn(2+)</name>
        <dbReference type="ChEBI" id="CHEBI:29105"/>
    </ligand>
</feature>
<keyword evidence="6 10" id="KW-0648">Protein biosynthesis</keyword>
<keyword evidence="4 10" id="KW-0547">Nucleotide-binding</keyword>
<comment type="catalytic activity">
    <reaction evidence="9 10">
        <text>tRNA(Ile) + L-isoleucine + ATP = L-isoleucyl-tRNA(Ile) + AMP + diphosphate</text>
        <dbReference type="Rhea" id="RHEA:11060"/>
        <dbReference type="Rhea" id="RHEA-COMP:9666"/>
        <dbReference type="Rhea" id="RHEA-COMP:9695"/>
        <dbReference type="ChEBI" id="CHEBI:30616"/>
        <dbReference type="ChEBI" id="CHEBI:33019"/>
        <dbReference type="ChEBI" id="CHEBI:58045"/>
        <dbReference type="ChEBI" id="CHEBI:78442"/>
        <dbReference type="ChEBI" id="CHEBI:78528"/>
        <dbReference type="ChEBI" id="CHEBI:456215"/>
        <dbReference type="EC" id="6.1.1.5"/>
    </reaction>
</comment>
<evidence type="ECO:0000256" key="10">
    <source>
        <dbReference type="HAMAP-Rule" id="MF_02002"/>
    </source>
</evidence>
<dbReference type="InterPro" id="IPR013155">
    <property type="entry name" value="M/V/L/I-tRNA-synth_anticd-bd"/>
</dbReference>
<evidence type="ECO:0000259" key="12">
    <source>
        <dbReference type="Pfam" id="PF08264"/>
    </source>
</evidence>
<dbReference type="PANTHER" id="PTHR42765">
    <property type="entry name" value="SOLEUCYL-TRNA SYNTHETASE"/>
    <property type="match status" value="1"/>
</dbReference>
<evidence type="ECO:0000256" key="8">
    <source>
        <dbReference type="ARBA" id="ARBA00025217"/>
    </source>
</evidence>
<sequence>MGNDYKHTLHMPKTDFPMRGNLGNNEPKMQTVWDEMNLYQQRLDKNKGHTEYVLHDGPPYANGNIHIGHAMNKILKDMVLRYKSMRGFYTRYVPGWDTHGLPIETALVKTKKVNRNLIDKVDFRKMCYDYAMEQVATQKEQFKRLGILGEWDNPYITLYPKYEASQLRVFADMVEKGLIFKGLKPIFWSPSSETALAEAEIEYHDKQSPSIYVAMDAVDTLGKVDYDFKFLIWTTTPWTIPANLAIAVGDHILYSFVKVDGDQIYLCGTDLISELTAKFGWERVEVLEDIKGYELEHMTYKHPLYDRVSPIVLGHHVSTEGGTGLVHTAPGHGEDDFVIGQNYNLDILCPVDEKGFMTKEAGPYEGEFIEDCNKSVVRDLDACGALLKMEWYTHSYPHDWRTKKPVIFRATAQWFASIESLKDDMLKEIKNVNWYPSWGEVRMENMVKDRKAWCISRQRTWGVPIPVFYNEDGSEILDKDVINHVANIVEQEGTNAWYTKSAQELLPEGYTNEASPNNEFQKETDILDVWFDSGTSHQGGMTDFGLPYPSDLYLEGSDQYRGWFNSSLSTGVAHLGQSPYKTCVTHGFVLDGDGRKMSKSLGNVVDPLKIIKQMGADILRLWVASVDYQSDVRISNDMMKQVSESYRKIRNTIRFMLGNLSDFNPTKDRVAFDQLVDVDQYVYLQLNELVKSALEHYDNFEFDTVYRDITNFVTRELSAFYLDFTKDILYITKADDPARRSVQTVLYDTTRTLLQLLTPFLPHTTHEAYLHLPHHQYDNVYLEDMPKPLDVDGSEILDTYNAFMQIRDNVNKALEEARNKQVIGKSFNAKLTLYPNEDVKALLKKMNANLGQLFIVSQFEMKDGTGEYAFSNMSVDVEKAEGETCDRCWQVVDHTHDGLCHRCQDVLDE</sequence>
<comment type="cofactor">
    <cofactor evidence="10">
        <name>Zn(2+)</name>
        <dbReference type="ChEBI" id="CHEBI:29105"/>
    </cofactor>
    <text evidence="10">Binds 1 zinc ion per subunit.</text>
</comment>
<evidence type="ECO:0000259" key="11">
    <source>
        <dbReference type="Pfam" id="PF00133"/>
    </source>
</evidence>
<keyword evidence="10" id="KW-0479">Metal-binding</keyword>
<dbReference type="InterPro" id="IPR023585">
    <property type="entry name" value="Ile-tRNA-ligase_type1"/>
</dbReference>
<comment type="subcellular location">
    <subcellularLocation>
        <location evidence="10">Cytoplasm</location>
    </subcellularLocation>
</comment>
<dbReference type="InterPro" id="IPR002300">
    <property type="entry name" value="aa-tRNA-synth_Ia"/>
</dbReference>
<evidence type="ECO:0000256" key="5">
    <source>
        <dbReference type="ARBA" id="ARBA00022840"/>
    </source>
</evidence>
<comment type="subunit">
    <text evidence="10">Monomer.</text>
</comment>
<dbReference type="InterPro" id="IPR001412">
    <property type="entry name" value="aa-tRNA-synth_I_CS"/>
</dbReference>
<dbReference type="InterPro" id="IPR033708">
    <property type="entry name" value="Anticodon_Ile_BEm"/>
</dbReference>
<dbReference type="InterPro" id="IPR002301">
    <property type="entry name" value="Ile-tRNA-ligase"/>
</dbReference>
<dbReference type="EMBL" id="CP048914">
    <property type="protein sequence ID" value="QMS85837.1"/>
    <property type="molecule type" value="Genomic_DNA"/>
</dbReference>